<feature type="region of interest" description="Disordered" evidence="1">
    <location>
        <begin position="585"/>
        <end position="604"/>
    </location>
</feature>
<name>A0A8H4PGA3_9HYPO</name>
<keyword evidence="2" id="KW-0472">Membrane</keyword>
<keyword evidence="4" id="KW-1185">Reference proteome</keyword>
<feature type="compositionally biased region" description="Gly residues" evidence="1">
    <location>
        <begin position="552"/>
        <end position="561"/>
    </location>
</feature>
<feature type="region of interest" description="Disordered" evidence="1">
    <location>
        <begin position="110"/>
        <end position="192"/>
    </location>
</feature>
<feature type="region of interest" description="Disordered" evidence="1">
    <location>
        <begin position="63"/>
        <end position="98"/>
    </location>
</feature>
<sequence>MPLEQTVTIVNNSGKIIRTGKQLFSIFKEAKGAYQDKKAELQSERSAVRRCQTFDTSRSVYRNDDSARSEHANARRQIRDGYDDDDDDGGYDYKGDYHDYKDAYEEDYNDYNDYKQDHGHDDYNYSYGGPRHSHDVYSEAGSRRTRRSSRHGRDHGQPRGGALTERNLKTLSEVSSTTPSGAQQQRQPPSAAYRTPYAETMPLDMALSKLDLSRPPPRRSWTSDAAMLVPRRRSEPELAKDIDMNLAYGNIPPDLADRVDLDPGPELDGTRAQQLVYKVEGLLDEAHCLQHSATTIIKSLQEKPDAAAEVALTLADLSSAVAKMSPSLLGLLKGGSPAVFALLASPQFLIGTGIAVGVTVVMFGGWRIVKKVAEARAPREAMALEGVPQDRPAPLRTQTDYTHDYRQSGGVEEALVVDDALSTIETWRRGILPFGPEAETADLELITPQADRATRQKYAKDDIDIELRSYRSSRTRKSSKSHGSKRPKDSPKEGPKESGGREKVPLETRSSAGGSRRRSPPEAAAASVSGGSDARSRRSGKGAKDKAPKALEGGGGGGSSKGDGLDGVFRARARHGDNMLKAIFRNKKEKEAGGGGSRRELVLA</sequence>
<protein>
    <submittedName>
        <fullName evidence="3">Uncharacterized protein</fullName>
    </submittedName>
</protein>
<keyword evidence="2" id="KW-0812">Transmembrane</keyword>
<comment type="caution">
    <text evidence="3">The sequence shown here is derived from an EMBL/GenBank/DDBJ whole genome shotgun (WGS) entry which is preliminary data.</text>
</comment>
<feature type="compositionally biased region" description="Basic residues" evidence="1">
    <location>
        <begin position="143"/>
        <end position="153"/>
    </location>
</feature>
<feature type="compositionally biased region" description="Basic and acidic residues" evidence="1">
    <location>
        <begin position="486"/>
        <end position="506"/>
    </location>
</feature>
<feature type="compositionally biased region" description="Polar residues" evidence="1">
    <location>
        <begin position="169"/>
        <end position="188"/>
    </location>
</feature>
<proteinExistence type="predicted"/>
<evidence type="ECO:0000256" key="1">
    <source>
        <dbReference type="SAM" id="MobiDB-lite"/>
    </source>
</evidence>
<feature type="region of interest" description="Disordered" evidence="1">
    <location>
        <begin position="469"/>
        <end position="570"/>
    </location>
</feature>
<reference evidence="3 4" key="1">
    <citation type="journal article" date="2020" name="Genome Biol. Evol.">
        <title>A new high-quality draft genome assembly of the Chinese cordyceps Ophiocordyceps sinensis.</title>
        <authorList>
            <person name="Shu R."/>
            <person name="Zhang J."/>
            <person name="Meng Q."/>
            <person name="Zhang H."/>
            <person name="Zhou G."/>
            <person name="Li M."/>
            <person name="Wu P."/>
            <person name="Zhao Y."/>
            <person name="Chen C."/>
            <person name="Qin Q."/>
        </authorList>
    </citation>
    <scope>NUCLEOTIDE SEQUENCE [LARGE SCALE GENOMIC DNA]</scope>
    <source>
        <strain evidence="3 4">IOZ07</strain>
    </source>
</reference>
<gene>
    <name evidence="3" type="ORF">G6O67_007878</name>
</gene>
<dbReference type="OrthoDB" id="5402307at2759"/>
<feature type="transmembrane region" description="Helical" evidence="2">
    <location>
        <begin position="348"/>
        <end position="369"/>
    </location>
</feature>
<feature type="compositionally biased region" description="Basic residues" evidence="1">
    <location>
        <begin position="471"/>
        <end position="485"/>
    </location>
</feature>
<dbReference type="EMBL" id="JAAVMX010000009">
    <property type="protein sequence ID" value="KAF4504427.1"/>
    <property type="molecule type" value="Genomic_DNA"/>
</dbReference>
<keyword evidence="2" id="KW-1133">Transmembrane helix</keyword>
<feature type="compositionally biased region" description="Basic and acidic residues" evidence="1">
    <location>
        <begin position="112"/>
        <end position="123"/>
    </location>
</feature>
<organism evidence="3 4">
    <name type="scientific">Ophiocordyceps sinensis</name>
    <dbReference type="NCBI Taxonomy" id="72228"/>
    <lineage>
        <taxon>Eukaryota</taxon>
        <taxon>Fungi</taxon>
        <taxon>Dikarya</taxon>
        <taxon>Ascomycota</taxon>
        <taxon>Pezizomycotina</taxon>
        <taxon>Sordariomycetes</taxon>
        <taxon>Hypocreomycetidae</taxon>
        <taxon>Hypocreales</taxon>
        <taxon>Ophiocordycipitaceae</taxon>
        <taxon>Ophiocordyceps</taxon>
    </lineage>
</organism>
<feature type="compositionally biased region" description="Low complexity" evidence="1">
    <location>
        <begin position="521"/>
        <end position="533"/>
    </location>
</feature>
<evidence type="ECO:0000313" key="3">
    <source>
        <dbReference type="EMBL" id="KAF4504427.1"/>
    </source>
</evidence>
<accession>A0A8H4PGA3</accession>
<evidence type="ECO:0000313" key="4">
    <source>
        <dbReference type="Proteomes" id="UP000557566"/>
    </source>
</evidence>
<dbReference type="Proteomes" id="UP000557566">
    <property type="component" value="Unassembled WGS sequence"/>
</dbReference>
<feature type="compositionally biased region" description="Basic and acidic residues" evidence="1">
    <location>
        <begin position="586"/>
        <end position="604"/>
    </location>
</feature>
<dbReference type="AlphaFoldDB" id="A0A8H4PGA3"/>
<feature type="compositionally biased region" description="Basic and acidic residues" evidence="1">
    <location>
        <begin position="63"/>
        <end position="81"/>
    </location>
</feature>
<evidence type="ECO:0000256" key="2">
    <source>
        <dbReference type="SAM" id="Phobius"/>
    </source>
</evidence>